<dbReference type="SMART" id="SM00344">
    <property type="entry name" value="HTH_ASNC"/>
    <property type="match status" value="2"/>
</dbReference>
<dbReference type="GO" id="GO:0043565">
    <property type="term" value="F:sequence-specific DNA binding"/>
    <property type="evidence" value="ECO:0007669"/>
    <property type="project" value="InterPro"/>
</dbReference>
<dbReference type="HOGENOM" id="CLU_044190_0_0_11"/>
<dbReference type="Proteomes" id="UP000756710">
    <property type="component" value="Unassembled WGS sequence"/>
</dbReference>
<dbReference type="EMBL" id="JAGGLR010000021">
    <property type="protein sequence ID" value="MBP2065767.1"/>
    <property type="molecule type" value="Genomic_DNA"/>
</dbReference>
<evidence type="ECO:0000313" key="5">
    <source>
        <dbReference type="EMBL" id="CDR08141.1"/>
    </source>
</evidence>
<reference evidence="5" key="1">
    <citation type="submission" date="2014-05" db="EMBL/GenBank/DDBJ databases">
        <authorList>
            <person name="Horn Fabian"/>
        </authorList>
    </citation>
    <scope>NUCLEOTIDE SEQUENCE</scope>
</reference>
<dbReference type="InterPro" id="IPR019888">
    <property type="entry name" value="Tscrpt_reg_AsnC-like"/>
</dbReference>
<dbReference type="Pfam" id="PF13412">
    <property type="entry name" value="HTH_24"/>
    <property type="match status" value="1"/>
</dbReference>
<dbReference type="SUPFAM" id="SSF54909">
    <property type="entry name" value="Dimeric alpha+beta barrel"/>
    <property type="match status" value="1"/>
</dbReference>
<dbReference type="PRINTS" id="PR00033">
    <property type="entry name" value="HTHASNC"/>
</dbReference>
<keyword evidence="1" id="KW-0805">Transcription regulation</keyword>
<keyword evidence="3" id="KW-0804">Transcription</keyword>
<evidence type="ECO:0000313" key="6">
    <source>
        <dbReference type="EMBL" id="MBP2065767.1"/>
    </source>
</evidence>
<dbReference type="InterPro" id="IPR036390">
    <property type="entry name" value="WH_DNA-bd_sf"/>
</dbReference>
<dbReference type="EMBL" id="LK022848">
    <property type="protein sequence ID" value="CDR08141.1"/>
    <property type="molecule type" value="Genomic_DNA"/>
</dbReference>
<sequence length="352" mass="38195">MDIVDQQILQCLMLDGRAPMRRIAEVVGVSEQTATRRYRVMREAGVLRVLVTEAAASAIHSLWLLRLQCRPAAAAHLGNVLAARDDVSWVALHSGGAELMCTTTLPAEAECGTGVLPRISHTSEVLSFTTHLVLHSYSGGPAEWSGFEEPLSEDAKRDLLEGRDPHRRKETYSPVRLEDRALLEELRRDGRATASALSRTLNWPLSRVRGRLQALLDSGAVTVDVDVMLEAFGYRVSATLLVQVSPDRIVTVCEALSTHQQTSWVAAVTGSANIVAAVTCRDSIELFSYVTEQLGSLPGVIHVEVVPLLSRLKQAATRVAGGRLVPSSHPLRKAGDRRGGDEVDVVAAADIY</sequence>
<dbReference type="Gene3D" id="3.30.70.920">
    <property type="match status" value="1"/>
</dbReference>
<dbReference type="InterPro" id="IPR011008">
    <property type="entry name" value="Dimeric_a/b-barrel"/>
</dbReference>
<evidence type="ECO:0000256" key="2">
    <source>
        <dbReference type="ARBA" id="ARBA00023125"/>
    </source>
</evidence>
<keyword evidence="2 6" id="KW-0238">DNA-binding</keyword>
<name>A0A060ZQM8_9ACTN</name>
<dbReference type="InterPro" id="IPR000485">
    <property type="entry name" value="AsnC-type_HTH_dom"/>
</dbReference>
<dbReference type="InterPro" id="IPR054609">
    <property type="entry name" value="PF0864-like_C"/>
</dbReference>
<dbReference type="GeneID" id="32473797"/>
<protein>
    <submittedName>
        <fullName evidence="6">DNA-binding Lrp family transcriptional regulator</fullName>
    </submittedName>
    <submittedName>
        <fullName evidence="5">Transcriptional regulator, AsnC family</fullName>
    </submittedName>
</protein>
<dbReference type="SUPFAM" id="SSF46785">
    <property type="entry name" value="Winged helix' DNA-binding domain"/>
    <property type="match status" value="2"/>
</dbReference>
<dbReference type="Pfam" id="PF22482">
    <property type="entry name" value="AsnC_trans_reg_3"/>
    <property type="match status" value="1"/>
</dbReference>
<dbReference type="Gene3D" id="1.10.10.10">
    <property type="entry name" value="Winged helix-like DNA-binding domain superfamily/Winged helix DNA-binding domain"/>
    <property type="match status" value="2"/>
</dbReference>
<organism evidence="5">
    <name type="scientific">Streptomyces iranensis</name>
    <dbReference type="NCBI Taxonomy" id="576784"/>
    <lineage>
        <taxon>Bacteria</taxon>
        <taxon>Bacillati</taxon>
        <taxon>Actinomycetota</taxon>
        <taxon>Actinomycetes</taxon>
        <taxon>Kitasatosporales</taxon>
        <taxon>Streptomycetaceae</taxon>
        <taxon>Streptomyces</taxon>
        <taxon>Streptomyces violaceusniger group</taxon>
    </lineage>
</organism>
<dbReference type="PANTHER" id="PTHR30154">
    <property type="entry name" value="LEUCINE-RESPONSIVE REGULATORY PROTEIN"/>
    <property type="match status" value="1"/>
</dbReference>
<dbReference type="AlphaFoldDB" id="A0A060ZQM8"/>
<dbReference type="GO" id="GO:0005829">
    <property type="term" value="C:cytosol"/>
    <property type="evidence" value="ECO:0007669"/>
    <property type="project" value="TreeGrafter"/>
</dbReference>
<dbReference type="Pfam" id="PF13404">
    <property type="entry name" value="HTH_AsnC-type"/>
    <property type="match status" value="1"/>
</dbReference>
<keyword evidence="7" id="KW-1185">Reference proteome</keyword>
<dbReference type="PANTHER" id="PTHR30154:SF34">
    <property type="entry name" value="TRANSCRIPTIONAL REGULATOR AZLB"/>
    <property type="match status" value="1"/>
</dbReference>
<evidence type="ECO:0000256" key="3">
    <source>
        <dbReference type="ARBA" id="ARBA00023163"/>
    </source>
</evidence>
<dbReference type="PROSITE" id="PS50956">
    <property type="entry name" value="HTH_ASNC_2"/>
    <property type="match status" value="1"/>
</dbReference>
<gene>
    <name evidence="6" type="ORF">J2Z30_006809</name>
    <name evidence="5" type="ORF">SIRAN4829</name>
</gene>
<dbReference type="GO" id="GO:0043200">
    <property type="term" value="P:response to amino acid"/>
    <property type="evidence" value="ECO:0007669"/>
    <property type="project" value="TreeGrafter"/>
</dbReference>
<reference evidence="6 7" key="2">
    <citation type="submission" date="2021-03" db="EMBL/GenBank/DDBJ databases">
        <title>Genomic Encyclopedia of Type Strains, Phase IV (KMG-IV): sequencing the most valuable type-strain genomes for metagenomic binning, comparative biology and taxonomic classification.</title>
        <authorList>
            <person name="Goeker M."/>
        </authorList>
    </citation>
    <scope>NUCLEOTIDE SEQUENCE [LARGE SCALE GENOMIC DNA]</scope>
    <source>
        <strain evidence="6 7">DSM 41954</strain>
    </source>
</reference>
<evidence type="ECO:0000256" key="1">
    <source>
        <dbReference type="ARBA" id="ARBA00023015"/>
    </source>
</evidence>
<evidence type="ECO:0000313" key="7">
    <source>
        <dbReference type="Proteomes" id="UP000756710"/>
    </source>
</evidence>
<dbReference type="RefSeq" id="WP_052701445.1">
    <property type="nucleotide sequence ID" value="NZ_BAABDR010000042.1"/>
</dbReference>
<evidence type="ECO:0000259" key="4">
    <source>
        <dbReference type="PROSITE" id="PS50956"/>
    </source>
</evidence>
<dbReference type="InterPro" id="IPR036388">
    <property type="entry name" value="WH-like_DNA-bd_sf"/>
</dbReference>
<accession>A0A060ZQM8</accession>
<feature type="domain" description="HTH asnC-type" evidence="4">
    <location>
        <begin position="1"/>
        <end position="60"/>
    </location>
</feature>
<proteinExistence type="predicted"/>